<dbReference type="AlphaFoldDB" id="A0AAV7R8B0"/>
<feature type="region of interest" description="Disordered" evidence="1">
    <location>
        <begin position="50"/>
        <end position="143"/>
    </location>
</feature>
<evidence type="ECO:0000256" key="1">
    <source>
        <dbReference type="SAM" id="MobiDB-lite"/>
    </source>
</evidence>
<accession>A0AAV7R8B0</accession>
<comment type="caution">
    <text evidence="2">The sequence shown here is derived from an EMBL/GenBank/DDBJ whole genome shotgun (WGS) entry which is preliminary data.</text>
</comment>
<keyword evidence="3" id="KW-1185">Reference proteome</keyword>
<gene>
    <name evidence="2" type="ORF">NDU88_001813</name>
</gene>
<evidence type="ECO:0000313" key="3">
    <source>
        <dbReference type="Proteomes" id="UP001066276"/>
    </source>
</evidence>
<protein>
    <submittedName>
        <fullName evidence="2">Uncharacterized protein</fullName>
    </submittedName>
</protein>
<sequence length="143" mass="16247">MRRRQSLRVEEGLELLTGVKVKKQMGFTYWWSYVMAEQFTDQVSEVALLTTQRPPLSREGDERTAGRLKSGTKKGDGPQGSNSGENEREARMRGVIGSMRKKIEEVQEAKGTKNVTIKEKTRGEDGKRERGRGQPIRRAELSH</sequence>
<proteinExistence type="predicted"/>
<feature type="compositionally biased region" description="Basic and acidic residues" evidence="1">
    <location>
        <begin position="101"/>
        <end position="143"/>
    </location>
</feature>
<feature type="compositionally biased region" description="Basic and acidic residues" evidence="1">
    <location>
        <begin position="56"/>
        <end position="65"/>
    </location>
</feature>
<dbReference type="Proteomes" id="UP001066276">
    <property type="component" value="Chromosome 5"/>
</dbReference>
<name>A0AAV7R8B0_PLEWA</name>
<reference evidence="2" key="1">
    <citation type="journal article" date="2022" name="bioRxiv">
        <title>Sequencing and chromosome-scale assembly of the giantPleurodeles waltlgenome.</title>
        <authorList>
            <person name="Brown T."/>
            <person name="Elewa A."/>
            <person name="Iarovenko S."/>
            <person name="Subramanian E."/>
            <person name="Araus A.J."/>
            <person name="Petzold A."/>
            <person name="Susuki M."/>
            <person name="Suzuki K.-i.T."/>
            <person name="Hayashi T."/>
            <person name="Toyoda A."/>
            <person name="Oliveira C."/>
            <person name="Osipova E."/>
            <person name="Leigh N.D."/>
            <person name="Simon A."/>
            <person name="Yun M.H."/>
        </authorList>
    </citation>
    <scope>NUCLEOTIDE SEQUENCE</scope>
    <source>
        <strain evidence="2">20211129_DDA</strain>
        <tissue evidence="2">Liver</tissue>
    </source>
</reference>
<organism evidence="2 3">
    <name type="scientific">Pleurodeles waltl</name>
    <name type="common">Iberian ribbed newt</name>
    <dbReference type="NCBI Taxonomy" id="8319"/>
    <lineage>
        <taxon>Eukaryota</taxon>
        <taxon>Metazoa</taxon>
        <taxon>Chordata</taxon>
        <taxon>Craniata</taxon>
        <taxon>Vertebrata</taxon>
        <taxon>Euteleostomi</taxon>
        <taxon>Amphibia</taxon>
        <taxon>Batrachia</taxon>
        <taxon>Caudata</taxon>
        <taxon>Salamandroidea</taxon>
        <taxon>Salamandridae</taxon>
        <taxon>Pleurodelinae</taxon>
        <taxon>Pleurodeles</taxon>
    </lineage>
</organism>
<evidence type="ECO:0000313" key="2">
    <source>
        <dbReference type="EMBL" id="KAJ1148992.1"/>
    </source>
</evidence>
<dbReference type="EMBL" id="JANPWB010000009">
    <property type="protein sequence ID" value="KAJ1148992.1"/>
    <property type="molecule type" value="Genomic_DNA"/>
</dbReference>